<accession>A0A0F9R0X6</accession>
<proteinExistence type="predicted"/>
<protein>
    <submittedName>
        <fullName evidence="1">Uncharacterized protein</fullName>
    </submittedName>
</protein>
<reference evidence="1" key="1">
    <citation type="journal article" date="2015" name="Nature">
        <title>Complex archaea that bridge the gap between prokaryotes and eukaryotes.</title>
        <authorList>
            <person name="Spang A."/>
            <person name="Saw J.H."/>
            <person name="Jorgensen S.L."/>
            <person name="Zaremba-Niedzwiedzka K."/>
            <person name="Martijn J."/>
            <person name="Lind A.E."/>
            <person name="van Eijk R."/>
            <person name="Schleper C."/>
            <person name="Guy L."/>
            <person name="Ettema T.J."/>
        </authorList>
    </citation>
    <scope>NUCLEOTIDE SEQUENCE</scope>
</reference>
<sequence length="62" mass="7039">MGIGEQYELEKTGCINHEHAECGEQTVEANELKICTFYEGCRYRIYCEGCPDNCGKYTPPVN</sequence>
<gene>
    <name evidence="1" type="ORF">LCGC14_0950250</name>
</gene>
<organism evidence="1">
    <name type="scientific">marine sediment metagenome</name>
    <dbReference type="NCBI Taxonomy" id="412755"/>
    <lineage>
        <taxon>unclassified sequences</taxon>
        <taxon>metagenomes</taxon>
        <taxon>ecological metagenomes</taxon>
    </lineage>
</organism>
<name>A0A0F9R0X6_9ZZZZ</name>
<dbReference type="AlphaFoldDB" id="A0A0F9R0X6"/>
<evidence type="ECO:0000313" key="1">
    <source>
        <dbReference type="EMBL" id="KKN18976.1"/>
    </source>
</evidence>
<dbReference type="EMBL" id="LAZR01003377">
    <property type="protein sequence ID" value="KKN18976.1"/>
    <property type="molecule type" value="Genomic_DNA"/>
</dbReference>
<comment type="caution">
    <text evidence="1">The sequence shown here is derived from an EMBL/GenBank/DDBJ whole genome shotgun (WGS) entry which is preliminary data.</text>
</comment>